<dbReference type="EMBL" id="QYAZ01000001">
    <property type="protein sequence ID" value="KAB8125107.1"/>
    <property type="molecule type" value="Genomic_DNA"/>
</dbReference>
<protein>
    <submittedName>
        <fullName evidence="1">Alpha/beta fold hydrolase</fullName>
    </submittedName>
</protein>
<dbReference type="Gene3D" id="3.40.50.1820">
    <property type="entry name" value="alpha/beta hydrolase"/>
    <property type="match status" value="1"/>
</dbReference>
<dbReference type="GO" id="GO:0016787">
    <property type="term" value="F:hydrolase activity"/>
    <property type="evidence" value="ECO:0007669"/>
    <property type="project" value="UniProtKB-KW"/>
</dbReference>
<keyword evidence="1" id="KW-0378">Hydrolase</keyword>
<keyword evidence="2" id="KW-1185">Reference proteome</keyword>
<dbReference type="SUPFAM" id="SSF53474">
    <property type="entry name" value="alpha/beta-Hydrolases"/>
    <property type="match status" value="1"/>
</dbReference>
<evidence type="ECO:0000313" key="2">
    <source>
        <dbReference type="Proteomes" id="UP000427842"/>
    </source>
</evidence>
<comment type="caution">
    <text evidence="1">The sequence shown here is derived from an EMBL/GenBank/DDBJ whole genome shotgun (WGS) entry which is preliminary data.</text>
</comment>
<gene>
    <name evidence="1" type="ORF">D3W54_00300</name>
</gene>
<dbReference type="InterPro" id="IPR029058">
    <property type="entry name" value="AB_hydrolase_fold"/>
</dbReference>
<organism evidence="1 2">
    <name type="scientific">Komagataeibacter medellinensis</name>
    <dbReference type="NCBI Taxonomy" id="1177712"/>
    <lineage>
        <taxon>Bacteria</taxon>
        <taxon>Pseudomonadati</taxon>
        <taxon>Pseudomonadota</taxon>
        <taxon>Alphaproteobacteria</taxon>
        <taxon>Acetobacterales</taxon>
        <taxon>Acetobacteraceae</taxon>
        <taxon>Komagataeibacter</taxon>
    </lineage>
</organism>
<proteinExistence type="predicted"/>
<accession>A0ABQ6VY38</accession>
<sequence length="206" mass="22221">MDCTQATRRLVRALAGFDVVIVPGLDGSLSHHWQSRWEHVLRLHGIGVHRVRQRNWARPTYRMWADTLRLTLGHTGPRPAIVVAHSLGAALSVRMAAEEGLGNVAGIFLVALADVASYRGAEQARVAEFAALPTGALPLPAMLVASRNDEWLAMSRARSLSAAWHATLRDAGRAGHIGNHAPIGAWPDGMDMLADFAASLPHTARS</sequence>
<dbReference type="Proteomes" id="UP000427842">
    <property type="component" value="Unassembled WGS sequence"/>
</dbReference>
<reference evidence="1 2" key="1">
    <citation type="submission" date="2018-09" db="EMBL/GenBank/DDBJ databases">
        <title>Genome sequence and characterization of the bcs clusters for the production of nanocellulose from the low pH resistant strain Komagataeibacter medellinensis ID13488.</title>
        <authorList>
            <person name="Hernandez-Arriaga A.M."/>
            <person name="Del Cerro C."/>
            <person name="Urbina L."/>
            <person name="Eceiza A."/>
            <person name="Retegi A."/>
            <person name="Prieto M.A."/>
        </authorList>
    </citation>
    <scope>NUCLEOTIDE SEQUENCE [LARGE SCALE GENOMIC DNA]</scope>
    <source>
        <strain evidence="1 2">ID13488</strain>
    </source>
</reference>
<dbReference type="Pfam" id="PF06821">
    <property type="entry name" value="Ser_hydrolase"/>
    <property type="match status" value="1"/>
</dbReference>
<dbReference type="InterPro" id="IPR010662">
    <property type="entry name" value="RBBP9/YdeN"/>
</dbReference>
<evidence type="ECO:0000313" key="1">
    <source>
        <dbReference type="EMBL" id="KAB8125107.1"/>
    </source>
</evidence>
<name>A0ABQ6VY38_9PROT</name>